<dbReference type="EC" id="3.5.4.4" evidence="4"/>
<comment type="subcellular location">
    <subcellularLocation>
        <location evidence="2">Secreted</location>
    </subcellularLocation>
</comment>
<feature type="domain" description="Adenosine deaminase" evidence="11">
    <location>
        <begin position="242"/>
        <end position="538"/>
    </location>
</feature>
<dbReference type="Proteomes" id="UP000053617">
    <property type="component" value="Unassembled WGS sequence"/>
</dbReference>
<dbReference type="PANTHER" id="PTHR11409:SF39">
    <property type="entry name" value="ADENOSINE DEAMINASE 2"/>
    <property type="match status" value="1"/>
</dbReference>
<dbReference type="GO" id="GO:0006154">
    <property type="term" value="P:adenosine catabolic process"/>
    <property type="evidence" value="ECO:0007669"/>
    <property type="project" value="TreeGrafter"/>
</dbReference>
<evidence type="ECO:0000313" key="13">
    <source>
        <dbReference type="Proteomes" id="UP000053617"/>
    </source>
</evidence>
<dbReference type="PANTHER" id="PTHR11409">
    <property type="entry name" value="ADENOSINE DEAMINASE"/>
    <property type="match status" value="1"/>
</dbReference>
<feature type="signal peptide" evidence="10">
    <location>
        <begin position="1"/>
        <end position="20"/>
    </location>
</feature>
<dbReference type="GO" id="GO:0004000">
    <property type="term" value="F:adenosine deaminase activity"/>
    <property type="evidence" value="ECO:0007669"/>
    <property type="project" value="TreeGrafter"/>
</dbReference>
<evidence type="ECO:0000313" key="12">
    <source>
        <dbReference type="EMBL" id="KIX01491.1"/>
    </source>
</evidence>
<comment type="catalytic activity">
    <reaction evidence="9">
        <text>adenosine + H2O + H(+) = inosine + NH4(+)</text>
        <dbReference type="Rhea" id="RHEA:24408"/>
        <dbReference type="ChEBI" id="CHEBI:15377"/>
        <dbReference type="ChEBI" id="CHEBI:15378"/>
        <dbReference type="ChEBI" id="CHEBI:16335"/>
        <dbReference type="ChEBI" id="CHEBI:17596"/>
        <dbReference type="ChEBI" id="CHEBI:28938"/>
        <dbReference type="EC" id="3.5.4.4"/>
    </reaction>
</comment>
<dbReference type="InterPro" id="IPR001365">
    <property type="entry name" value="A_deaminase_dom"/>
</dbReference>
<feature type="chain" id="PRO_5002260558" description="adenosine deaminase" evidence="10">
    <location>
        <begin position="21"/>
        <end position="588"/>
    </location>
</feature>
<organism evidence="12 13">
    <name type="scientific">Rhinocladiella mackenziei CBS 650.93</name>
    <dbReference type="NCBI Taxonomy" id="1442369"/>
    <lineage>
        <taxon>Eukaryota</taxon>
        <taxon>Fungi</taxon>
        <taxon>Dikarya</taxon>
        <taxon>Ascomycota</taxon>
        <taxon>Pezizomycotina</taxon>
        <taxon>Eurotiomycetes</taxon>
        <taxon>Chaetothyriomycetidae</taxon>
        <taxon>Chaetothyriales</taxon>
        <taxon>Herpotrichiellaceae</taxon>
        <taxon>Rhinocladiella</taxon>
    </lineage>
</organism>
<evidence type="ECO:0000256" key="10">
    <source>
        <dbReference type="SAM" id="SignalP"/>
    </source>
</evidence>
<keyword evidence="13" id="KW-1185">Reference proteome</keyword>
<dbReference type="SUPFAM" id="SSF51556">
    <property type="entry name" value="Metallo-dependent hydrolases"/>
    <property type="match status" value="1"/>
</dbReference>
<dbReference type="HOGENOM" id="CLU_022829_2_1_1"/>
<evidence type="ECO:0000256" key="1">
    <source>
        <dbReference type="ARBA" id="ARBA00001947"/>
    </source>
</evidence>
<evidence type="ECO:0000256" key="6">
    <source>
        <dbReference type="ARBA" id="ARBA00022723"/>
    </source>
</evidence>
<protein>
    <recommendedName>
        <fullName evidence="4">adenosine deaminase</fullName>
        <ecNumber evidence="4">3.5.4.4</ecNumber>
    </recommendedName>
</protein>
<dbReference type="OrthoDB" id="7202371at2759"/>
<proteinExistence type="inferred from homology"/>
<keyword evidence="5" id="KW-0964">Secreted</keyword>
<comment type="similarity">
    <text evidence="3">Belongs to the metallo-dependent hydrolases superfamily. Adenosine and AMP deaminases family. ADGF subfamily.</text>
</comment>
<keyword evidence="7 10" id="KW-0732">Signal</keyword>
<evidence type="ECO:0000256" key="5">
    <source>
        <dbReference type="ARBA" id="ARBA00022525"/>
    </source>
</evidence>
<sequence>MQSSVLRWTFLLTLVWSIAATARDDRGVPLDDDTTVQLHLHARSELIMTEKQLRQDREFRESLSPIARQAENIVAAIRQEEIDYFWRRPGPVGREDSERFAGMQFQKARPFILETKLWEIVQRMPKGSLLHVHSSAIVPFDIVYNALLNTEGIVISSSQPIDSEVAQRNATITFTHINTTIETVSPSIHEASYVPNTEIPISAAAASFPGGRGAFIDFLKSKSTITYDEATRHDLGVDAIWRKFQSCFGPAGAAMNYEPVLRTYLRALFEGLVDDGITWVELRSGGSSPSLIPEGEEDVDPDLDFWWRVFLEEVDKFKATEKGKEFWGVRVIWSDIRSWNRTVIIDAMKAAMQRKVTFPELFSGYDLVAQEDLGRPLVDIAPELIWFQEQTASLNISMPFFFHAGETLGDGNSTDNNLFDAVLFNSRRIGHGFSLYKHPKLMRLVQDQRVMVEVCPISSEVLRLATDVLHHPLPAMIAHGVPTAISNDDPSILGQDAPGLSFDFYQAIQGFDNLGLGGLGALAQNSVRWSQFEDQSQEDWVRDIDLGVDGGGIKAKKLKEWHEKWETFCSWIVEQYGGQYNVTATLSA</sequence>
<evidence type="ECO:0000256" key="4">
    <source>
        <dbReference type="ARBA" id="ARBA00012784"/>
    </source>
</evidence>
<evidence type="ECO:0000256" key="3">
    <source>
        <dbReference type="ARBA" id="ARBA00006083"/>
    </source>
</evidence>
<dbReference type="EMBL" id="KN847481">
    <property type="protein sequence ID" value="KIX01491.1"/>
    <property type="molecule type" value="Genomic_DNA"/>
</dbReference>
<dbReference type="RefSeq" id="XP_013268627.1">
    <property type="nucleotide sequence ID" value="XM_013413173.1"/>
</dbReference>
<dbReference type="InterPro" id="IPR032466">
    <property type="entry name" value="Metal_Hydrolase"/>
</dbReference>
<dbReference type="Pfam" id="PF00962">
    <property type="entry name" value="A_deaminase"/>
    <property type="match status" value="1"/>
</dbReference>
<dbReference type="GO" id="GO:0046103">
    <property type="term" value="P:inosine biosynthetic process"/>
    <property type="evidence" value="ECO:0007669"/>
    <property type="project" value="TreeGrafter"/>
</dbReference>
<dbReference type="GO" id="GO:0046872">
    <property type="term" value="F:metal ion binding"/>
    <property type="evidence" value="ECO:0007669"/>
    <property type="project" value="UniProtKB-KW"/>
</dbReference>
<evidence type="ECO:0000256" key="2">
    <source>
        <dbReference type="ARBA" id="ARBA00004613"/>
    </source>
</evidence>
<dbReference type="VEuPathDB" id="FungiDB:Z518_09217"/>
<dbReference type="STRING" id="1442369.A0A0D2IE26"/>
<dbReference type="GO" id="GO:0005576">
    <property type="term" value="C:extracellular region"/>
    <property type="evidence" value="ECO:0007669"/>
    <property type="project" value="UniProtKB-SubCell"/>
</dbReference>
<name>A0A0D2IE26_9EURO</name>
<dbReference type="GeneID" id="25297288"/>
<evidence type="ECO:0000256" key="9">
    <source>
        <dbReference type="ARBA" id="ARBA00047764"/>
    </source>
</evidence>
<dbReference type="AlphaFoldDB" id="A0A0D2IE26"/>
<keyword evidence="8" id="KW-0378">Hydrolase</keyword>
<evidence type="ECO:0000256" key="7">
    <source>
        <dbReference type="ARBA" id="ARBA00022729"/>
    </source>
</evidence>
<comment type="cofactor">
    <cofactor evidence="1">
        <name>Zn(2+)</name>
        <dbReference type="ChEBI" id="CHEBI:29105"/>
    </cofactor>
</comment>
<accession>A0A0D2IE26</accession>
<keyword evidence="6" id="KW-0479">Metal-binding</keyword>
<gene>
    <name evidence="12" type="ORF">Z518_09217</name>
</gene>
<dbReference type="Gene3D" id="3.20.20.140">
    <property type="entry name" value="Metal-dependent hydrolases"/>
    <property type="match status" value="1"/>
</dbReference>
<reference evidence="12 13" key="1">
    <citation type="submission" date="2015-01" db="EMBL/GenBank/DDBJ databases">
        <title>The Genome Sequence of Rhinocladiella mackenzie CBS 650.93.</title>
        <authorList>
            <consortium name="The Broad Institute Genomics Platform"/>
            <person name="Cuomo C."/>
            <person name="de Hoog S."/>
            <person name="Gorbushina A."/>
            <person name="Stielow B."/>
            <person name="Teixiera M."/>
            <person name="Abouelleil A."/>
            <person name="Chapman S.B."/>
            <person name="Priest M."/>
            <person name="Young S.K."/>
            <person name="Wortman J."/>
            <person name="Nusbaum C."/>
            <person name="Birren B."/>
        </authorList>
    </citation>
    <scope>NUCLEOTIDE SEQUENCE [LARGE SCALE GENOMIC DNA]</scope>
    <source>
        <strain evidence="12 13">CBS 650.93</strain>
    </source>
</reference>
<dbReference type="FunFam" id="3.20.20.140:FF:000017">
    <property type="entry name" value="Adenosine deaminase 2"/>
    <property type="match status" value="1"/>
</dbReference>
<dbReference type="InterPro" id="IPR006330">
    <property type="entry name" value="Ado/ade_deaminase"/>
</dbReference>
<evidence type="ECO:0000256" key="8">
    <source>
        <dbReference type="ARBA" id="ARBA00022801"/>
    </source>
</evidence>
<evidence type="ECO:0000259" key="11">
    <source>
        <dbReference type="Pfam" id="PF00962"/>
    </source>
</evidence>